<dbReference type="Proteomes" id="UP000245778">
    <property type="component" value="Unassembled WGS sequence"/>
</dbReference>
<proteinExistence type="predicted"/>
<accession>A0A2U1B864</accession>
<dbReference type="AlphaFoldDB" id="A0A2U1B864"/>
<name>A0A2U1B864_9FIRM</name>
<gene>
    <name evidence="2" type="ORF">C7373_1341</name>
</gene>
<dbReference type="GO" id="GO:0070403">
    <property type="term" value="F:NAD+ binding"/>
    <property type="evidence" value="ECO:0007669"/>
    <property type="project" value="InterPro"/>
</dbReference>
<organism evidence="2 3">
    <name type="scientific">Intestinimonas butyriciproducens</name>
    <dbReference type="NCBI Taxonomy" id="1297617"/>
    <lineage>
        <taxon>Bacteria</taxon>
        <taxon>Bacillati</taxon>
        <taxon>Bacillota</taxon>
        <taxon>Clostridia</taxon>
        <taxon>Eubacteriales</taxon>
        <taxon>Intestinimonas</taxon>
    </lineage>
</organism>
<comment type="caution">
    <text evidence="2">The sequence shown here is derived from an EMBL/GenBank/DDBJ whole genome shotgun (WGS) entry which is preliminary data.</text>
</comment>
<dbReference type="GO" id="GO:0006631">
    <property type="term" value="P:fatty acid metabolic process"/>
    <property type="evidence" value="ECO:0007669"/>
    <property type="project" value="InterPro"/>
</dbReference>
<protein>
    <submittedName>
        <fullName evidence="2">3-hydroxyacyl-CoA dehydrogenase-like protein</fullName>
    </submittedName>
</protein>
<evidence type="ECO:0000313" key="2">
    <source>
        <dbReference type="EMBL" id="PVY44855.1"/>
    </source>
</evidence>
<reference evidence="2 3" key="1">
    <citation type="submission" date="2018-04" db="EMBL/GenBank/DDBJ databases">
        <title>Genomic Encyclopedia of Type Strains, Phase IV (KMG-IV): sequencing the most valuable type-strain genomes for metagenomic binning, comparative biology and taxonomic classification.</title>
        <authorList>
            <person name="Goeker M."/>
        </authorList>
    </citation>
    <scope>NUCLEOTIDE SEQUENCE [LARGE SCALE GENOMIC DNA]</scope>
    <source>
        <strain evidence="2 3">DSM 26588</strain>
    </source>
</reference>
<dbReference type="SUPFAM" id="SSF51735">
    <property type="entry name" value="NAD(P)-binding Rossmann-fold domains"/>
    <property type="match status" value="1"/>
</dbReference>
<feature type="domain" description="3-hydroxyacyl-CoA dehydrogenase NAD binding" evidence="1">
    <location>
        <begin position="8"/>
        <end position="72"/>
    </location>
</feature>
<dbReference type="InterPro" id="IPR006176">
    <property type="entry name" value="3-OHacyl-CoA_DH_NAD-bd"/>
</dbReference>
<dbReference type="Gene3D" id="3.40.50.720">
    <property type="entry name" value="NAD(P)-binding Rossmann-like Domain"/>
    <property type="match status" value="1"/>
</dbReference>
<feature type="non-terminal residue" evidence="2">
    <location>
        <position position="76"/>
    </location>
</feature>
<sequence>MKVSDVKKVCVAGGGQMGRQIALNAAIHGFDTYLTDAIADVLTAVDKWSAEYLEGRVAKGKLTAEQAADAKAKFHL</sequence>
<dbReference type="Pfam" id="PF02737">
    <property type="entry name" value="3HCDH_N"/>
    <property type="match status" value="1"/>
</dbReference>
<evidence type="ECO:0000313" key="3">
    <source>
        <dbReference type="Proteomes" id="UP000245778"/>
    </source>
</evidence>
<dbReference type="RefSeq" id="WP_242976611.1">
    <property type="nucleotide sequence ID" value="NZ_JAQLWE010000043.1"/>
</dbReference>
<dbReference type="InterPro" id="IPR036291">
    <property type="entry name" value="NAD(P)-bd_dom_sf"/>
</dbReference>
<dbReference type="EMBL" id="QEKK01000034">
    <property type="protein sequence ID" value="PVY44855.1"/>
    <property type="molecule type" value="Genomic_DNA"/>
</dbReference>
<evidence type="ECO:0000259" key="1">
    <source>
        <dbReference type="Pfam" id="PF02737"/>
    </source>
</evidence>